<reference evidence="2" key="2">
    <citation type="submission" date="2021-04" db="EMBL/GenBank/DDBJ databases">
        <authorList>
            <person name="Gilroy R."/>
        </authorList>
    </citation>
    <scope>NUCLEOTIDE SEQUENCE</scope>
    <source>
        <strain evidence="2">1193</strain>
    </source>
</reference>
<dbReference type="EMBL" id="DXFC01000284">
    <property type="protein sequence ID" value="HIX62466.1"/>
    <property type="molecule type" value="Genomic_DNA"/>
</dbReference>
<accession>A0A9D1WNF6</accession>
<name>A0A9D1WNF6_9GAMM</name>
<dbReference type="Proteomes" id="UP000824248">
    <property type="component" value="Unassembled WGS sequence"/>
</dbReference>
<feature type="transmembrane region" description="Helical" evidence="1">
    <location>
        <begin position="201"/>
        <end position="220"/>
    </location>
</feature>
<sequence length="498" mass="55151">MPISTLDIARDTALFMVSAMVVAFGAVGLLVQWLGIPYPLSPLLLSDNALAVLVAGMGLLGVLLHWPVLQRLAGATLLLHMGYMLLHNWVAGDRLEGYSWVTGDIRMGSLSSFVLILVALCLLLGKERRYQRWLWTGVGTLMVSLGLLSVVRLFLPGGELSWTLPQASSPLLGTTLAVLYGGTMLLLILSDKRAQPYLGKLAIVTGLVGVFLSCSVWYALNWHYQANKQQQARHVLENLQFNAEQALEHQLQLMQRMAERLDAGGTRLDMVMIGRGVENYLRDSPSLQEIGLQKAGIWHWHWSRSAEAGHWIERQLADAEVRTWANESDSIRLLSPDRTRPEMGLIAAPVASTGQQLMASLDLARLFEHELRVQLANYRVRMLRSDIAILELHALEQSGLQAEYPILARLAIELPGGPDLVLEISPYSTPEMLQATLIPGGVAMGGLLFSYLLALSLGLTYQHQQREIRLRVLQRSVEASINGVVITDTARNDYAIIY</sequence>
<evidence type="ECO:0000313" key="2">
    <source>
        <dbReference type="EMBL" id="HIX62466.1"/>
    </source>
</evidence>
<evidence type="ECO:0000313" key="3">
    <source>
        <dbReference type="Proteomes" id="UP000824248"/>
    </source>
</evidence>
<gene>
    <name evidence="2" type="ORF">H9854_09570</name>
</gene>
<feature type="transmembrane region" description="Helical" evidence="1">
    <location>
        <begin position="48"/>
        <end position="65"/>
    </location>
</feature>
<keyword evidence="1" id="KW-0472">Membrane</keyword>
<keyword evidence="1" id="KW-1133">Transmembrane helix</keyword>
<keyword evidence="1" id="KW-0812">Transmembrane</keyword>
<protein>
    <submittedName>
        <fullName evidence="2">Uncharacterized protein</fullName>
    </submittedName>
</protein>
<evidence type="ECO:0000256" key="1">
    <source>
        <dbReference type="SAM" id="Phobius"/>
    </source>
</evidence>
<organism evidence="2 3">
    <name type="scientific">Candidatus Halomonas stercoripullorum</name>
    <dbReference type="NCBI Taxonomy" id="2838617"/>
    <lineage>
        <taxon>Bacteria</taxon>
        <taxon>Pseudomonadati</taxon>
        <taxon>Pseudomonadota</taxon>
        <taxon>Gammaproteobacteria</taxon>
        <taxon>Oceanospirillales</taxon>
        <taxon>Halomonadaceae</taxon>
        <taxon>Halomonas</taxon>
    </lineage>
</organism>
<feature type="transmembrane region" description="Helical" evidence="1">
    <location>
        <begin position="72"/>
        <end position="90"/>
    </location>
</feature>
<feature type="transmembrane region" description="Helical" evidence="1">
    <location>
        <begin position="133"/>
        <end position="155"/>
    </location>
</feature>
<reference evidence="2" key="1">
    <citation type="journal article" date="2021" name="PeerJ">
        <title>Extensive microbial diversity within the chicken gut microbiome revealed by metagenomics and culture.</title>
        <authorList>
            <person name="Gilroy R."/>
            <person name="Ravi A."/>
            <person name="Getino M."/>
            <person name="Pursley I."/>
            <person name="Horton D.L."/>
            <person name="Alikhan N.F."/>
            <person name="Baker D."/>
            <person name="Gharbi K."/>
            <person name="Hall N."/>
            <person name="Watson M."/>
            <person name="Adriaenssens E.M."/>
            <person name="Foster-Nyarko E."/>
            <person name="Jarju S."/>
            <person name="Secka A."/>
            <person name="Antonio M."/>
            <person name="Oren A."/>
            <person name="Chaudhuri R.R."/>
            <person name="La Ragione R."/>
            <person name="Hildebrand F."/>
            <person name="Pallen M.J."/>
        </authorList>
    </citation>
    <scope>NUCLEOTIDE SEQUENCE</scope>
    <source>
        <strain evidence="2">1193</strain>
    </source>
</reference>
<feature type="transmembrane region" description="Helical" evidence="1">
    <location>
        <begin position="12"/>
        <end position="36"/>
    </location>
</feature>
<feature type="transmembrane region" description="Helical" evidence="1">
    <location>
        <begin position="167"/>
        <end position="189"/>
    </location>
</feature>
<feature type="non-terminal residue" evidence="2">
    <location>
        <position position="498"/>
    </location>
</feature>
<comment type="caution">
    <text evidence="2">The sequence shown here is derived from an EMBL/GenBank/DDBJ whole genome shotgun (WGS) entry which is preliminary data.</text>
</comment>
<proteinExistence type="predicted"/>
<feature type="transmembrane region" description="Helical" evidence="1">
    <location>
        <begin position="437"/>
        <end position="461"/>
    </location>
</feature>
<dbReference type="AlphaFoldDB" id="A0A9D1WNF6"/>
<feature type="transmembrane region" description="Helical" evidence="1">
    <location>
        <begin position="105"/>
        <end position="124"/>
    </location>
</feature>